<comment type="caution">
    <text evidence="1">The sequence shown here is derived from an EMBL/GenBank/DDBJ whole genome shotgun (WGS) entry which is preliminary data.</text>
</comment>
<protein>
    <submittedName>
        <fullName evidence="1">Uncharacterized protein</fullName>
    </submittedName>
</protein>
<dbReference type="EMBL" id="JAUSRA010000001">
    <property type="protein sequence ID" value="MDP9794314.1"/>
    <property type="molecule type" value="Genomic_DNA"/>
</dbReference>
<dbReference type="RefSeq" id="WP_306829462.1">
    <property type="nucleotide sequence ID" value="NZ_JAUSRA010000001.1"/>
</dbReference>
<sequence>MRLQPHLRPPLFPARRRQGLARGDLPVMVSGGTRATGGVDLPEQAIMGAFRF</sequence>
<reference evidence="1 2" key="1">
    <citation type="submission" date="2023-07" db="EMBL/GenBank/DDBJ databases">
        <title>Sequencing the genomes of 1000 actinobacteria strains.</title>
        <authorList>
            <person name="Klenk H.-P."/>
        </authorList>
    </citation>
    <scope>NUCLEOTIDE SEQUENCE [LARGE SCALE GENOMIC DNA]</scope>
    <source>
        <strain evidence="1 2">DSM 44710</strain>
    </source>
</reference>
<organism evidence="1 2">
    <name type="scientific">Catenuloplanes nepalensis</name>
    <dbReference type="NCBI Taxonomy" id="587533"/>
    <lineage>
        <taxon>Bacteria</taxon>
        <taxon>Bacillati</taxon>
        <taxon>Actinomycetota</taxon>
        <taxon>Actinomycetes</taxon>
        <taxon>Micromonosporales</taxon>
        <taxon>Micromonosporaceae</taxon>
        <taxon>Catenuloplanes</taxon>
    </lineage>
</organism>
<name>A0ABT9MSG6_9ACTN</name>
<keyword evidence="2" id="KW-1185">Reference proteome</keyword>
<proteinExistence type="predicted"/>
<gene>
    <name evidence="1" type="ORF">J2S43_002826</name>
</gene>
<evidence type="ECO:0000313" key="2">
    <source>
        <dbReference type="Proteomes" id="UP001240984"/>
    </source>
</evidence>
<dbReference type="Proteomes" id="UP001240984">
    <property type="component" value="Unassembled WGS sequence"/>
</dbReference>
<evidence type="ECO:0000313" key="1">
    <source>
        <dbReference type="EMBL" id="MDP9794314.1"/>
    </source>
</evidence>
<accession>A0ABT9MSG6</accession>